<evidence type="ECO:0000313" key="5">
    <source>
        <dbReference type="EMBL" id="OXS77633.1"/>
    </source>
</evidence>
<evidence type="ECO:0000256" key="3">
    <source>
        <dbReference type="SAM" id="SignalP"/>
    </source>
</evidence>
<evidence type="ECO:0000313" key="8">
    <source>
        <dbReference type="Proteomes" id="UP000215545"/>
    </source>
</evidence>
<dbReference type="GO" id="GO:0030246">
    <property type="term" value="F:carbohydrate binding"/>
    <property type="evidence" value="ECO:0007669"/>
    <property type="project" value="TreeGrafter"/>
</dbReference>
<dbReference type="RefSeq" id="WP_045850371.1">
    <property type="nucleotide sequence ID" value="NZ_FTLX01000005.1"/>
</dbReference>
<dbReference type="SUPFAM" id="SSF53822">
    <property type="entry name" value="Periplasmic binding protein-like I"/>
    <property type="match status" value="1"/>
</dbReference>
<dbReference type="Pfam" id="PF13407">
    <property type="entry name" value="Peripla_BP_4"/>
    <property type="match status" value="1"/>
</dbReference>
<reference evidence="6 7" key="1">
    <citation type="submission" date="2017-01" db="EMBL/GenBank/DDBJ databases">
        <authorList>
            <person name="Mah S.A."/>
            <person name="Swanson W.J."/>
            <person name="Moy G.W."/>
            <person name="Vacquier V.D."/>
        </authorList>
    </citation>
    <scope>NUCLEOTIDE SEQUENCE [LARGE SCALE GENOMIC DNA]</scope>
    <source>
        <strain evidence="6 7">NIO-1016</strain>
    </source>
</reference>
<feature type="signal peptide" evidence="3">
    <location>
        <begin position="1"/>
        <end position="21"/>
    </location>
</feature>
<dbReference type="Proteomes" id="UP000215545">
    <property type="component" value="Unassembled WGS sequence"/>
</dbReference>
<feature type="domain" description="Periplasmic binding protein" evidence="4">
    <location>
        <begin position="38"/>
        <end position="323"/>
    </location>
</feature>
<dbReference type="InterPro" id="IPR050555">
    <property type="entry name" value="Bact_Solute-Bind_Prot2"/>
</dbReference>
<dbReference type="STRING" id="1017273.SAMN05443094_105281"/>
<dbReference type="OrthoDB" id="9769193at2"/>
<keyword evidence="8" id="KW-1185">Reference proteome</keyword>
<keyword evidence="2 3" id="KW-0732">Signal</keyword>
<dbReference type="EMBL" id="FTLX01000005">
    <property type="protein sequence ID" value="SIR14145.1"/>
    <property type="molecule type" value="Genomic_DNA"/>
</dbReference>
<dbReference type="PANTHER" id="PTHR30036:SF1">
    <property type="entry name" value="D-XYLOSE-BINDING PERIPLASMIC PROTEIN"/>
    <property type="match status" value="1"/>
</dbReference>
<keyword evidence="6" id="KW-0762">Sugar transport</keyword>
<evidence type="ECO:0000313" key="6">
    <source>
        <dbReference type="EMBL" id="SIR14145.1"/>
    </source>
</evidence>
<dbReference type="AlphaFoldDB" id="A0A1N6YHN0"/>
<feature type="chain" id="PRO_5009939746" evidence="3">
    <location>
        <begin position="22"/>
        <end position="372"/>
    </location>
</feature>
<name>A0A1N6YHN0_9BACI</name>
<evidence type="ECO:0000313" key="7">
    <source>
        <dbReference type="Proteomes" id="UP000186385"/>
    </source>
</evidence>
<dbReference type="PANTHER" id="PTHR30036">
    <property type="entry name" value="D-XYLOSE-BINDING PERIPLASMIC PROTEIN"/>
    <property type="match status" value="1"/>
</dbReference>
<dbReference type="EMBL" id="MWSK01000005">
    <property type="protein sequence ID" value="OXS77633.1"/>
    <property type="molecule type" value="Genomic_DNA"/>
</dbReference>
<comment type="subcellular location">
    <subcellularLocation>
        <location evidence="1">Cell envelope</location>
    </subcellularLocation>
</comment>
<dbReference type="GO" id="GO:0030288">
    <property type="term" value="C:outer membrane-bounded periplasmic space"/>
    <property type="evidence" value="ECO:0007669"/>
    <property type="project" value="TreeGrafter"/>
</dbReference>
<gene>
    <name evidence="5" type="ORF">B1B05_12440</name>
    <name evidence="6" type="ORF">SAMN05443094_105281</name>
</gene>
<organism evidence="6 7">
    <name type="scientific">Domibacillus enclensis</name>
    <dbReference type="NCBI Taxonomy" id="1017273"/>
    <lineage>
        <taxon>Bacteria</taxon>
        <taxon>Bacillati</taxon>
        <taxon>Bacillota</taxon>
        <taxon>Bacilli</taxon>
        <taxon>Bacillales</taxon>
        <taxon>Bacillaceae</taxon>
        <taxon>Domibacillus</taxon>
    </lineage>
</organism>
<dbReference type="Gene3D" id="3.40.50.2300">
    <property type="match status" value="2"/>
</dbReference>
<reference evidence="5" key="3">
    <citation type="submission" date="2017-03" db="EMBL/GenBank/DDBJ databases">
        <authorList>
            <person name="Dastager S.G."/>
            <person name="Neurgaonkar P.S."/>
            <person name="Dharne M.S."/>
        </authorList>
    </citation>
    <scope>NUCLEOTIDE SEQUENCE</scope>
    <source>
        <strain evidence="5">DSM 25145</strain>
    </source>
</reference>
<proteinExistence type="predicted"/>
<evidence type="ECO:0000256" key="2">
    <source>
        <dbReference type="ARBA" id="ARBA00022729"/>
    </source>
</evidence>
<accession>A0A1N6YHN0</accession>
<evidence type="ECO:0000256" key="1">
    <source>
        <dbReference type="ARBA" id="ARBA00004196"/>
    </source>
</evidence>
<dbReference type="Proteomes" id="UP000186385">
    <property type="component" value="Unassembled WGS sequence"/>
</dbReference>
<protein>
    <submittedName>
        <fullName evidence="6">Putative multiple sugar transport system substrate-binding protein</fullName>
    </submittedName>
    <submittedName>
        <fullName evidence="5">Sugar ABC transporter substrate-binding protein</fullName>
    </submittedName>
</protein>
<dbReference type="CDD" id="cd19994">
    <property type="entry name" value="PBP1_ChvE"/>
    <property type="match status" value="1"/>
</dbReference>
<dbReference type="InterPro" id="IPR028082">
    <property type="entry name" value="Peripla_BP_I"/>
</dbReference>
<sequence length="372" mass="39802">MRKRFKELTFIIMAMVFAVVAAGCGNAGGSGGGSGVDVGIVLPTKDEPRWVQDEQRFKDALADSDYSTEILFSQGSSAKEKENVEALLNKGIKVLIITPHDGAAAAAAVEAAKKDDVTVISYDRLITDTDAVDYYVTFDSLAVGAAQAQYLVDNAQGSDIPLYLYAGAGSDNNAFLFFEGAWKVLQPKIADGTFKIANSNEAEKLKDSADLSRDQLGKIIDQITTNWDPNEAKNKAQTHLTAVGNDQKGDVAILAPNDGTARSIADVFASDSAITSYLVTGQDAEQASIQYIIDEKQSMTVFKDVRTLVKDAMGMAVEILDGASPETTGSYDNGEVEVKAKQTDVIVVDKENVKAELIDSGYYEAGDFTGIE</sequence>
<keyword evidence="6" id="KW-0813">Transport</keyword>
<dbReference type="PROSITE" id="PS51257">
    <property type="entry name" value="PROKAR_LIPOPROTEIN"/>
    <property type="match status" value="1"/>
</dbReference>
<dbReference type="InterPro" id="IPR025997">
    <property type="entry name" value="SBP_2_dom"/>
</dbReference>
<evidence type="ECO:0000259" key="4">
    <source>
        <dbReference type="Pfam" id="PF13407"/>
    </source>
</evidence>
<reference evidence="8" key="2">
    <citation type="submission" date="2017-03" db="EMBL/GenBank/DDBJ databases">
        <title>Bacillus sp. V-88(T) DSM27956, whole genome shotgun sequencing project.</title>
        <authorList>
            <person name="Dastager S.G."/>
            <person name="Neurgaonkar P.S."/>
            <person name="Dharne M.S."/>
        </authorList>
    </citation>
    <scope>NUCLEOTIDE SEQUENCE [LARGE SCALE GENOMIC DNA]</scope>
    <source>
        <strain evidence="8">DSM 25145</strain>
    </source>
</reference>